<comment type="caution">
    <text evidence="2">The sequence shown here is derived from an EMBL/GenBank/DDBJ whole genome shotgun (WGS) entry which is preliminary data.</text>
</comment>
<reference evidence="2" key="2">
    <citation type="journal article" date="2023" name="Infect Dis Poverty">
        <title>Chromosome-scale genome of the human blood fluke Schistosoma mekongi and its implications for public health.</title>
        <authorList>
            <person name="Zhou M."/>
            <person name="Xu L."/>
            <person name="Xu D."/>
            <person name="Chen W."/>
            <person name="Khan J."/>
            <person name="Hu Y."/>
            <person name="Huang H."/>
            <person name="Wei H."/>
            <person name="Zhang Y."/>
            <person name="Chusongsang P."/>
            <person name="Tanasarnprasert K."/>
            <person name="Hu X."/>
            <person name="Limpanont Y."/>
            <person name="Lv Z."/>
        </authorList>
    </citation>
    <scope>NUCLEOTIDE SEQUENCE</scope>
    <source>
        <strain evidence="2">LV_2022a</strain>
    </source>
</reference>
<dbReference type="Proteomes" id="UP001292079">
    <property type="component" value="Unassembled WGS sequence"/>
</dbReference>
<evidence type="ECO:0000313" key="2">
    <source>
        <dbReference type="EMBL" id="KAK4473669.1"/>
    </source>
</evidence>
<keyword evidence="1" id="KW-0472">Membrane</keyword>
<keyword evidence="1" id="KW-0812">Transmembrane</keyword>
<sequence length="129" mass="14895">MKLNILNDQITCVYYPLVIYYIVHCIIVIIMHTYAMTIVLTLICIETTGDKSAKLNNNNNNKPWYMHKEHLIHQFHYKDMPTERNGITTITVHDENIPLVPLSIAVLIDPELSSEHADASDKTEFVHSF</sequence>
<keyword evidence="1" id="KW-1133">Transmembrane helix</keyword>
<feature type="transmembrane region" description="Helical" evidence="1">
    <location>
        <begin position="20"/>
        <end position="45"/>
    </location>
</feature>
<dbReference type="EMBL" id="JALJAT010000002">
    <property type="protein sequence ID" value="KAK4473669.1"/>
    <property type="molecule type" value="Genomic_DNA"/>
</dbReference>
<evidence type="ECO:0000256" key="1">
    <source>
        <dbReference type="SAM" id="Phobius"/>
    </source>
</evidence>
<evidence type="ECO:0000313" key="3">
    <source>
        <dbReference type="Proteomes" id="UP001292079"/>
    </source>
</evidence>
<protein>
    <submittedName>
        <fullName evidence="2">Uncharacterized protein</fullName>
    </submittedName>
</protein>
<dbReference type="AlphaFoldDB" id="A0AAE1ZHV5"/>
<name>A0AAE1ZHV5_SCHME</name>
<reference evidence="2" key="1">
    <citation type="submission" date="2022-04" db="EMBL/GenBank/DDBJ databases">
        <authorList>
            <person name="Xu L."/>
            <person name="Lv Z."/>
        </authorList>
    </citation>
    <scope>NUCLEOTIDE SEQUENCE</scope>
    <source>
        <strain evidence="2">LV_2022a</strain>
    </source>
</reference>
<organism evidence="2 3">
    <name type="scientific">Schistosoma mekongi</name>
    <name type="common">Parasitic worm</name>
    <dbReference type="NCBI Taxonomy" id="38744"/>
    <lineage>
        <taxon>Eukaryota</taxon>
        <taxon>Metazoa</taxon>
        <taxon>Spiralia</taxon>
        <taxon>Lophotrochozoa</taxon>
        <taxon>Platyhelminthes</taxon>
        <taxon>Trematoda</taxon>
        <taxon>Digenea</taxon>
        <taxon>Strigeidida</taxon>
        <taxon>Schistosomatoidea</taxon>
        <taxon>Schistosomatidae</taxon>
        <taxon>Schistosoma</taxon>
    </lineage>
</organism>
<accession>A0AAE1ZHV5</accession>
<gene>
    <name evidence="2" type="ORF">MN116_003019</name>
</gene>
<proteinExistence type="predicted"/>
<keyword evidence="3" id="KW-1185">Reference proteome</keyword>